<evidence type="ECO:0000313" key="5">
    <source>
        <dbReference type="Proteomes" id="UP000887043"/>
    </source>
</evidence>
<keyword evidence="1" id="KW-0472">Membrane</keyword>
<dbReference type="GeneID" id="72478852"/>
<dbReference type="Proteomes" id="UP000887043">
    <property type="component" value="Unassembled WGS sequence"/>
</dbReference>
<dbReference type="RefSeq" id="WP_094447877.1">
    <property type="nucleotide sequence ID" value="NZ_CAMHUK010000005.1"/>
</dbReference>
<feature type="transmembrane region" description="Helical" evidence="1">
    <location>
        <begin position="54"/>
        <end position="73"/>
    </location>
</feature>
<proteinExistence type="predicted"/>
<accession>A0AA37HYX9</accession>
<evidence type="ECO:0000313" key="4">
    <source>
        <dbReference type="Proteomes" id="UP000216189"/>
    </source>
</evidence>
<evidence type="ECO:0000313" key="3">
    <source>
        <dbReference type="EMBL" id="OYP57470.1"/>
    </source>
</evidence>
<evidence type="ECO:0000256" key="1">
    <source>
        <dbReference type="SAM" id="Phobius"/>
    </source>
</evidence>
<comment type="caution">
    <text evidence="2">The sequence shown here is derived from an EMBL/GenBank/DDBJ whole genome shotgun (WGS) entry which is preliminary data.</text>
</comment>
<dbReference type="EMBL" id="NPJF01000001">
    <property type="protein sequence ID" value="OYP57470.1"/>
    <property type="molecule type" value="Genomic_DNA"/>
</dbReference>
<dbReference type="AlphaFoldDB" id="A0AA37HYX9"/>
<keyword evidence="4" id="KW-1185">Reference proteome</keyword>
<evidence type="ECO:0000313" key="2">
    <source>
        <dbReference type="EMBL" id="GJG28589.1"/>
    </source>
</evidence>
<keyword evidence="1" id="KW-1133">Transmembrane helix</keyword>
<gene>
    <name evidence="3" type="ORF">CIK91_00100</name>
    <name evidence="2" type="ORF">PRRU23_22890</name>
</gene>
<organism evidence="2 5">
    <name type="scientific">Segatella bryantii</name>
    <name type="common">Prevotella bryantii</name>
    <dbReference type="NCBI Taxonomy" id="77095"/>
    <lineage>
        <taxon>Bacteria</taxon>
        <taxon>Pseudomonadati</taxon>
        <taxon>Bacteroidota</taxon>
        <taxon>Bacteroidia</taxon>
        <taxon>Bacteroidales</taxon>
        <taxon>Prevotellaceae</taxon>
        <taxon>Segatella</taxon>
    </lineage>
</organism>
<reference evidence="3 4" key="1">
    <citation type="submission" date="2017-08" db="EMBL/GenBank/DDBJ databases">
        <title>Comparative genomics of non-oral Prevotella species.</title>
        <authorList>
            <person name="Accetto T."/>
            <person name="Nograsek B."/>
            <person name="Avgustin G."/>
        </authorList>
    </citation>
    <scope>NUCLEOTIDE SEQUENCE [LARGE SCALE GENOMIC DNA]</scope>
    <source>
        <strain evidence="3 4">TC1-1</strain>
    </source>
</reference>
<reference evidence="2" key="2">
    <citation type="submission" date="2021-08" db="EMBL/GenBank/DDBJ databases">
        <title>Prevotella lacticifex sp. nov., isolated from rumen of cow.</title>
        <authorList>
            <person name="Shinkai T."/>
            <person name="Ikeyama N."/>
            <person name="Kumagai M."/>
            <person name="Ohmori H."/>
            <person name="Sakamoto M."/>
            <person name="Ohkuma M."/>
            <person name="Mitsumori M."/>
        </authorList>
    </citation>
    <scope>NUCLEOTIDE SEQUENCE</scope>
    <source>
        <strain evidence="2">DSM 11371</strain>
    </source>
</reference>
<feature type="transmembrane region" description="Helical" evidence="1">
    <location>
        <begin position="15"/>
        <end position="33"/>
    </location>
</feature>
<name>A0AA37HYX9_SEGBR</name>
<keyword evidence="1" id="KW-0812">Transmembrane</keyword>
<dbReference type="Proteomes" id="UP000216189">
    <property type="component" value="Unassembled WGS sequence"/>
</dbReference>
<dbReference type="EMBL" id="BPTR01000001">
    <property type="protein sequence ID" value="GJG28589.1"/>
    <property type="molecule type" value="Genomic_DNA"/>
</dbReference>
<protein>
    <submittedName>
        <fullName evidence="2">Uncharacterized protein</fullName>
    </submittedName>
</protein>
<sequence length="77" mass="9151">MLKKELHIAAWGRNIRYALATVIVFWTFVEIMARNGFFNEIWVEPLNHIREMTFILTIFIIVVALTIFCSKYIKTED</sequence>